<dbReference type="Pfam" id="PF11185">
    <property type="entry name" value="DUF2971"/>
    <property type="match status" value="1"/>
</dbReference>
<evidence type="ECO:0000313" key="2">
    <source>
        <dbReference type="Proteomes" id="UP001248067"/>
    </source>
</evidence>
<reference evidence="1 2" key="1">
    <citation type="submission" date="2019-06" db="EMBL/GenBank/DDBJ databases">
        <title>Evolution of Burkholderia multivorans in the lungs of Cystic Fibrosis patients.</title>
        <authorList>
            <person name="Moreira L.M."/>
        </authorList>
    </citation>
    <scope>NUCLEOTIDE SEQUENCE [LARGE SCALE GENOMIC DNA]</scope>
    <source>
        <strain evidence="1 2">VC13239</strain>
    </source>
</reference>
<evidence type="ECO:0000313" key="1">
    <source>
        <dbReference type="EMBL" id="MDR8757780.1"/>
    </source>
</evidence>
<proteinExistence type="predicted"/>
<comment type="caution">
    <text evidence="1">The sequence shown here is derived from an EMBL/GenBank/DDBJ whole genome shotgun (WGS) entry which is preliminary data.</text>
</comment>
<gene>
    <name evidence="1" type="ORF">FEQ00_06240</name>
</gene>
<dbReference type="InterPro" id="IPR021352">
    <property type="entry name" value="DUF2971"/>
</dbReference>
<dbReference type="Proteomes" id="UP001248067">
    <property type="component" value="Unassembled WGS sequence"/>
</dbReference>
<dbReference type="EMBL" id="VJSY01000071">
    <property type="protein sequence ID" value="MDR8757780.1"/>
    <property type="molecule type" value="Genomic_DNA"/>
</dbReference>
<accession>A0ABU2ED12</accession>
<name>A0ABU2ED12_9BURK</name>
<sequence>MGIVNSKGFWASNTSFLNDRKELIHGLEGAEHAILKLKEVLDPSLRRLLSKVIREIRDGLLPATYVTCFCARDDLLSQWRGYGGSEQGISIQFSREVLERRLIKQRARLTKVIYSDLSTEAKVREALAEEMNDLLDWENVLGGQSDDERKANVFDAVSKLLPRFKHLGFQDEREWRFVVQRPVAAGDLLFRPKGSVIAPYIVLNMGRFKLPMQSVMIGPGREMELTQASVRLFLDQRGYEHVPVKVSRVPFRS</sequence>
<organism evidence="1 2">
    <name type="scientific">Burkholderia pseudomultivorans</name>
    <dbReference type="NCBI Taxonomy" id="1207504"/>
    <lineage>
        <taxon>Bacteria</taxon>
        <taxon>Pseudomonadati</taxon>
        <taxon>Pseudomonadota</taxon>
        <taxon>Betaproteobacteria</taxon>
        <taxon>Burkholderiales</taxon>
        <taxon>Burkholderiaceae</taxon>
        <taxon>Burkholderia</taxon>
        <taxon>Burkholderia cepacia complex</taxon>
    </lineage>
</organism>
<evidence type="ECO:0008006" key="3">
    <source>
        <dbReference type="Google" id="ProtNLM"/>
    </source>
</evidence>
<keyword evidence="2" id="KW-1185">Reference proteome</keyword>
<protein>
    <recommendedName>
        <fullName evidence="3">DUF2971 domain-containing protein</fullName>
    </recommendedName>
</protein>